<evidence type="ECO:0000256" key="1">
    <source>
        <dbReference type="ARBA" id="ARBA00000085"/>
    </source>
</evidence>
<dbReference type="InterPro" id="IPR005467">
    <property type="entry name" value="His_kinase_dom"/>
</dbReference>
<evidence type="ECO:0000256" key="6">
    <source>
        <dbReference type="ARBA" id="ARBA00022553"/>
    </source>
</evidence>
<keyword evidence="9" id="KW-0547">Nucleotide-binding</keyword>
<dbReference type="InterPro" id="IPR029151">
    <property type="entry name" value="Sensor-like_sf"/>
</dbReference>
<reference evidence="17 18" key="1">
    <citation type="journal article" date="2021" name="PeerJ">
        <title>Analysis of 44 Vibrio anguillarum genomes reveals high genetic diversity.</title>
        <authorList>
            <person name="Hansen M.J."/>
            <person name="Dalsgaard I."/>
        </authorList>
    </citation>
    <scope>NUCLEOTIDE SEQUENCE [LARGE SCALE GENOMIC DNA]</scope>
    <source>
        <strain evidence="17 18">17-16730-2A</strain>
    </source>
</reference>
<protein>
    <recommendedName>
        <fullName evidence="4">histidine kinase</fullName>
        <ecNumber evidence="4">2.7.13.3</ecNumber>
    </recommendedName>
</protein>
<dbReference type="AlphaFoldDB" id="A0AAW4AMZ3"/>
<evidence type="ECO:0000256" key="7">
    <source>
        <dbReference type="ARBA" id="ARBA00022679"/>
    </source>
</evidence>
<dbReference type="InterPro" id="IPR036890">
    <property type="entry name" value="HATPase_C_sf"/>
</dbReference>
<dbReference type="InterPro" id="IPR033463">
    <property type="entry name" value="sCache_3"/>
</dbReference>
<evidence type="ECO:0000256" key="2">
    <source>
        <dbReference type="ARBA" id="ARBA00004533"/>
    </source>
</evidence>
<organism evidence="17 18">
    <name type="scientific">Vibrio anguillarum</name>
    <name type="common">Listonella anguillarum</name>
    <dbReference type="NCBI Taxonomy" id="55601"/>
    <lineage>
        <taxon>Bacteria</taxon>
        <taxon>Pseudomonadati</taxon>
        <taxon>Pseudomonadota</taxon>
        <taxon>Gammaproteobacteria</taxon>
        <taxon>Vibrionales</taxon>
        <taxon>Vibrionaceae</taxon>
        <taxon>Vibrio</taxon>
    </lineage>
</organism>
<dbReference type="RefSeq" id="WP_013856984.1">
    <property type="nucleotide sequence ID" value="NZ_CP020534.1"/>
</dbReference>
<evidence type="ECO:0000256" key="10">
    <source>
        <dbReference type="ARBA" id="ARBA00022777"/>
    </source>
</evidence>
<keyword evidence="8 15" id="KW-0812">Transmembrane</keyword>
<evidence type="ECO:0000259" key="16">
    <source>
        <dbReference type="PROSITE" id="PS50109"/>
    </source>
</evidence>
<evidence type="ECO:0000256" key="3">
    <source>
        <dbReference type="ARBA" id="ARBA00004651"/>
    </source>
</evidence>
<dbReference type="PRINTS" id="PR00344">
    <property type="entry name" value="BCTRLSENSOR"/>
</dbReference>
<dbReference type="InterPro" id="IPR003594">
    <property type="entry name" value="HATPase_dom"/>
</dbReference>
<keyword evidence="11" id="KW-0067">ATP-binding</keyword>
<evidence type="ECO:0000256" key="4">
    <source>
        <dbReference type="ARBA" id="ARBA00012438"/>
    </source>
</evidence>
<gene>
    <name evidence="17" type="ORF">EAY07_17260</name>
</gene>
<evidence type="ECO:0000313" key="17">
    <source>
        <dbReference type="EMBL" id="MBF4273741.1"/>
    </source>
</evidence>
<dbReference type="SUPFAM" id="SSF103190">
    <property type="entry name" value="Sensory domain-like"/>
    <property type="match status" value="1"/>
</dbReference>
<dbReference type="SUPFAM" id="SSF55785">
    <property type="entry name" value="PYP-like sensor domain (PAS domain)"/>
    <property type="match status" value="1"/>
</dbReference>
<dbReference type="EMBL" id="RDOM01000065">
    <property type="protein sequence ID" value="MBF4273741.1"/>
    <property type="molecule type" value="Genomic_DNA"/>
</dbReference>
<proteinExistence type="predicted"/>
<evidence type="ECO:0000256" key="12">
    <source>
        <dbReference type="ARBA" id="ARBA00022989"/>
    </source>
</evidence>
<dbReference type="Gene3D" id="3.30.565.10">
    <property type="entry name" value="Histidine kinase-like ATPase, C-terminal domain"/>
    <property type="match status" value="1"/>
</dbReference>
<dbReference type="Proteomes" id="UP000722957">
    <property type="component" value="Unassembled WGS sequence"/>
</dbReference>
<evidence type="ECO:0000256" key="14">
    <source>
        <dbReference type="ARBA" id="ARBA00023136"/>
    </source>
</evidence>
<evidence type="ECO:0000256" key="11">
    <source>
        <dbReference type="ARBA" id="ARBA00022840"/>
    </source>
</evidence>
<dbReference type="Pfam" id="PF17203">
    <property type="entry name" value="sCache_3_2"/>
    <property type="match status" value="1"/>
</dbReference>
<keyword evidence="10 17" id="KW-0418">Kinase</keyword>
<keyword evidence="13" id="KW-0902">Two-component regulatory system</keyword>
<dbReference type="SUPFAM" id="SSF55890">
    <property type="entry name" value="Sporulation response regulatory protein Spo0B"/>
    <property type="match status" value="1"/>
</dbReference>
<evidence type="ECO:0000256" key="5">
    <source>
        <dbReference type="ARBA" id="ARBA00022475"/>
    </source>
</evidence>
<evidence type="ECO:0000256" key="9">
    <source>
        <dbReference type="ARBA" id="ARBA00022741"/>
    </source>
</evidence>
<name>A0AAW4AMZ3_VIBAN</name>
<dbReference type="InterPro" id="IPR016120">
    <property type="entry name" value="Sig_transdc_His_kin_SpoOB"/>
</dbReference>
<keyword evidence="7" id="KW-0808">Transferase</keyword>
<dbReference type="GO" id="GO:0005524">
    <property type="term" value="F:ATP binding"/>
    <property type="evidence" value="ECO:0007669"/>
    <property type="project" value="UniProtKB-KW"/>
</dbReference>
<evidence type="ECO:0000313" key="18">
    <source>
        <dbReference type="Proteomes" id="UP000722957"/>
    </source>
</evidence>
<accession>A0AAW4AMZ3</accession>
<dbReference type="GO" id="GO:0000155">
    <property type="term" value="F:phosphorelay sensor kinase activity"/>
    <property type="evidence" value="ECO:0007669"/>
    <property type="project" value="InterPro"/>
</dbReference>
<dbReference type="EC" id="2.7.13.3" evidence="4"/>
<feature type="transmembrane region" description="Helical" evidence="15">
    <location>
        <begin position="21"/>
        <end position="41"/>
    </location>
</feature>
<comment type="subcellular location">
    <subcellularLocation>
        <location evidence="2">Cell inner membrane</location>
    </subcellularLocation>
    <subcellularLocation>
        <location evidence="3">Cell membrane</location>
        <topology evidence="3">Multi-pass membrane protein</topology>
    </subcellularLocation>
</comment>
<feature type="transmembrane region" description="Helical" evidence="15">
    <location>
        <begin position="184"/>
        <end position="203"/>
    </location>
</feature>
<dbReference type="InterPro" id="IPR035965">
    <property type="entry name" value="PAS-like_dom_sf"/>
</dbReference>
<keyword evidence="5" id="KW-1003">Cell membrane</keyword>
<dbReference type="GO" id="GO:0005886">
    <property type="term" value="C:plasma membrane"/>
    <property type="evidence" value="ECO:0007669"/>
    <property type="project" value="UniProtKB-SubCell"/>
</dbReference>
<dbReference type="FunFam" id="3.30.450.20:FF:000018">
    <property type="entry name" value="Sensor histidine kinase DcuS"/>
    <property type="match status" value="1"/>
</dbReference>
<evidence type="ECO:0000256" key="15">
    <source>
        <dbReference type="SAM" id="Phobius"/>
    </source>
</evidence>
<keyword evidence="14 15" id="KW-0472">Membrane</keyword>
<dbReference type="CDD" id="cd16915">
    <property type="entry name" value="HATPase_DpiB-CitA-like"/>
    <property type="match status" value="1"/>
</dbReference>
<dbReference type="PANTHER" id="PTHR43547:SF10">
    <property type="entry name" value="SENSOR HISTIDINE KINASE DCUS"/>
    <property type="match status" value="1"/>
</dbReference>
<feature type="domain" description="Histidine kinase" evidence="16">
    <location>
        <begin position="346"/>
        <end position="542"/>
    </location>
</feature>
<evidence type="ECO:0000256" key="8">
    <source>
        <dbReference type="ARBA" id="ARBA00022692"/>
    </source>
</evidence>
<evidence type="ECO:0000256" key="13">
    <source>
        <dbReference type="ARBA" id="ARBA00023012"/>
    </source>
</evidence>
<comment type="caution">
    <text evidence="17">The sequence shown here is derived from an EMBL/GenBank/DDBJ whole genome shotgun (WGS) entry which is preliminary data.</text>
</comment>
<dbReference type="Gene3D" id="3.30.450.20">
    <property type="entry name" value="PAS domain"/>
    <property type="match status" value="2"/>
</dbReference>
<keyword evidence="6" id="KW-0597">Phosphoprotein</keyword>
<sequence>MSINSMQIVARMKNGLSFRNRVFILIFCLMMVQLSLVSMNFHKGLINTLEHQVGTRALIQAKEIASDPELIQEVRIKNIAAIDHVISRLHKISDASFIVIGDADGIRLSHPVKKSIGKPMQGGDNEGVLERGEAYVSIQEGSLGYGVRGKAPIVDFDGEIIGVISVGYLFNRFEQWVNFYFQPLVYELIFTFFLTLIGAWFFSSHIKKKMNGMEPSEIALALYLQKSILSSVYEGVIAIDKVGSILAINRSALELLGSERDPKHMKSRSILEYVTNSQFFFQTPFEKNIKDEIVSINGKTIIANRVAIFDGTELIGWVVSFRQKNDINSLTAELTQIKQYTDNLRVMRHEHANKLSTISGLIEIGDNKAALELINSENIKKQQLIDFISSKIKLRQIAGILLGKYSRSCELGLELQFDPTCQLRHLNEKIEPNELSAIIGNLIDNAFEATLQNPESNKIVTVLITDAGDDLVVEVSDNGCGISSDIASTIFERGVTSKKDSEGHGIGLYLINRYVMNAGGVILVDDAEPKGTIFSIFIPNKGN</sequence>
<dbReference type="KEGG" id="vau:VANGNB10_cI1187"/>
<dbReference type="SUPFAM" id="SSF55874">
    <property type="entry name" value="ATPase domain of HSP90 chaperone/DNA topoisomerase II/histidine kinase"/>
    <property type="match status" value="1"/>
</dbReference>
<keyword evidence="12 15" id="KW-1133">Transmembrane helix</keyword>
<dbReference type="PANTHER" id="PTHR43547">
    <property type="entry name" value="TWO-COMPONENT HISTIDINE KINASE"/>
    <property type="match status" value="1"/>
</dbReference>
<dbReference type="InterPro" id="IPR004358">
    <property type="entry name" value="Sig_transdc_His_kin-like_C"/>
</dbReference>
<comment type="catalytic activity">
    <reaction evidence="1">
        <text>ATP + protein L-histidine = ADP + protein N-phospho-L-histidine.</text>
        <dbReference type="EC" id="2.7.13.3"/>
    </reaction>
</comment>
<dbReference type="PROSITE" id="PS50109">
    <property type="entry name" value="HIS_KIN"/>
    <property type="match status" value="1"/>
</dbReference>
<dbReference type="SMART" id="SM00387">
    <property type="entry name" value="HATPase_c"/>
    <property type="match status" value="1"/>
</dbReference>
<dbReference type="Pfam" id="PF02518">
    <property type="entry name" value="HATPase_c"/>
    <property type="match status" value="1"/>
</dbReference>